<sequence length="1022" mass="114200">MPMSTVHWLSAVTEEGDDWTSLIQEVPNTVWTNVQIPAKFALSFGIRLNFTVLYILELASFLHWLLYRCGVTHFLTGLHIIEGTRLGSVHLLAQKLPRACHKVLSNDKRIAKGCVNVGYTRRRRNIGEHHVYCTVCVAAVYVKADHHVEARSIAKRLQTAACGSSPGHQLGFINVALITATRRAASRGSLIRQHRHGSHVIRVQTVNTCQKPIPEFHVFAIGAESSWACRTRWGPIADVKLTYGTDFISNIVTNFTGLMSLSAPVETYAGRDSDYFLRLRQGLKIIDRLPPPPPPPILSAATVDCARRVDQPGCLHLLCNTYLTPRKSPCVGKEMMSDAGVSITYVWLGHKFVHHCQCLAKPLESTPRRQEALPASGLYVGALRGGPHDVTSRERRSQRRSFENADADRIALAIASPWTRRPDLLVGTPAGCSSDMSPTAPFTGSMAPFTLLTPPHVLVLEMSSYWFPLCTEGAEFPSSLLVFRRNFTRKVLAHEIFEVSRYVGMFVVLLTTARGSCYFPMAPQWRIMHSTHVPPRRTGFDNNWGRSRIFARGIVPDDAASWNDDFLVAHSAKEIYEYTRQCSFPKPEVVGDTLTFRILYVRGSVRFMCSTFQPRVLNAETDMRLRLGYKRPVLGKVETREGCNPGMGAVSLATPETPPPLTSLFKDCLEVRCNGGPPLYTERTGFNPRISASGNRAGRFRWSAGFLRDLPFPQPLHSRSQELVVKSRPNLSTQLHTTSMLLVLTTTGTVGSRRATTAILFPAAILFPITHCHTYSTGSTTILSAILFPITQIRLTLVDFAQSRHLVSPTLDSGHESAKYFYSREVMKCPTVRKKGYECLEIFEMLSCGRMIKVKWTGRMENEKVYKRLGEERKTDKRNKKRINVLFKERRLACVWGGARMRRRGKREIPEKTRRPTASSGTIPTCESPVTRPGIEPGSPWGEKGGAKSPGVIPLPLASSPLPGGGGTNEAWRQVRVPPGCEEEGSETLGEEREGRTHQTSRRMKRSYEDVKKSIQSERKKV</sequence>
<feature type="compositionally biased region" description="Basic and acidic residues" evidence="1">
    <location>
        <begin position="1006"/>
        <end position="1022"/>
    </location>
</feature>
<accession>A0ABQ9G1B7</accession>
<feature type="region of interest" description="Disordered" evidence="1">
    <location>
        <begin position="904"/>
        <end position="949"/>
    </location>
</feature>
<reference evidence="2 3" key="1">
    <citation type="submission" date="2023-02" db="EMBL/GenBank/DDBJ databases">
        <title>LHISI_Scaffold_Assembly.</title>
        <authorList>
            <person name="Stuart O.P."/>
            <person name="Cleave R."/>
            <person name="Magrath M.J.L."/>
            <person name="Mikheyev A.S."/>
        </authorList>
    </citation>
    <scope>NUCLEOTIDE SEQUENCE [LARGE SCALE GENOMIC DNA]</scope>
    <source>
        <strain evidence="2">Daus_M_001</strain>
        <tissue evidence="2">Leg muscle</tissue>
    </source>
</reference>
<dbReference type="Proteomes" id="UP001159363">
    <property type="component" value="Chromosome 15"/>
</dbReference>
<feature type="compositionally biased region" description="Polar residues" evidence="1">
    <location>
        <begin position="916"/>
        <end position="925"/>
    </location>
</feature>
<gene>
    <name evidence="2" type="ORF">PR048_032112</name>
</gene>
<comment type="caution">
    <text evidence="2">The sequence shown here is derived from an EMBL/GenBank/DDBJ whole genome shotgun (WGS) entry which is preliminary data.</text>
</comment>
<protein>
    <submittedName>
        <fullName evidence="2">Uncharacterized protein</fullName>
    </submittedName>
</protein>
<keyword evidence="3" id="KW-1185">Reference proteome</keyword>
<organism evidence="2 3">
    <name type="scientific">Dryococelus australis</name>
    <dbReference type="NCBI Taxonomy" id="614101"/>
    <lineage>
        <taxon>Eukaryota</taxon>
        <taxon>Metazoa</taxon>
        <taxon>Ecdysozoa</taxon>
        <taxon>Arthropoda</taxon>
        <taxon>Hexapoda</taxon>
        <taxon>Insecta</taxon>
        <taxon>Pterygota</taxon>
        <taxon>Neoptera</taxon>
        <taxon>Polyneoptera</taxon>
        <taxon>Phasmatodea</taxon>
        <taxon>Verophasmatodea</taxon>
        <taxon>Anareolatae</taxon>
        <taxon>Phasmatidae</taxon>
        <taxon>Eurycanthinae</taxon>
        <taxon>Dryococelus</taxon>
    </lineage>
</organism>
<feature type="region of interest" description="Disordered" evidence="1">
    <location>
        <begin position="978"/>
        <end position="1022"/>
    </location>
</feature>
<dbReference type="EMBL" id="JARBHB010000016">
    <property type="protein sequence ID" value="KAJ8866269.1"/>
    <property type="molecule type" value="Genomic_DNA"/>
</dbReference>
<name>A0ABQ9G1B7_9NEOP</name>
<evidence type="ECO:0000313" key="3">
    <source>
        <dbReference type="Proteomes" id="UP001159363"/>
    </source>
</evidence>
<evidence type="ECO:0000256" key="1">
    <source>
        <dbReference type="SAM" id="MobiDB-lite"/>
    </source>
</evidence>
<evidence type="ECO:0000313" key="2">
    <source>
        <dbReference type="EMBL" id="KAJ8866269.1"/>
    </source>
</evidence>
<proteinExistence type="predicted"/>